<dbReference type="Proteomes" id="UP000799754">
    <property type="component" value="Unassembled WGS sequence"/>
</dbReference>
<protein>
    <submittedName>
        <fullName evidence="1">Uncharacterized protein</fullName>
    </submittedName>
</protein>
<organism evidence="1 2">
    <name type="scientific">Macroventuria anomochaeta</name>
    <dbReference type="NCBI Taxonomy" id="301207"/>
    <lineage>
        <taxon>Eukaryota</taxon>
        <taxon>Fungi</taxon>
        <taxon>Dikarya</taxon>
        <taxon>Ascomycota</taxon>
        <taxon>Pezizomycotina</taxon>
        <taxon>Dothideomycetes</taxon>
        <taxon>Pleosporomycetidae</taxon>
        <taxon>Pleosporales</taxon>
        <taxon>Pleosporineae</taxon>
        <taxon>Didymellaceae</taxon>
        <taxon>Macroventuria</taxon>
    </lineage>
</organism>
<proteinExistence type="predicted"/>
<gene>
    <name evidence="1" type="ORF">BU25DRAFT_416185</name>
</gene>
<accession>A0ACB6RHI0</accession>
<evidence type="ECO:0000313" key="1">
    <source>
        <dbReference type="EMBL" id="KAF2621411.1"/>
    </source>
</evidence>
<name>A0ACB6RHI0_9PLEO</name>
<comment type="caution">
    <text evidence="1">The sequence shown here is derived from an EMBL/GenBank/DDBJ whole genome shotgun (WGS) entry which is preliminary data.</text>
</comment>
<keyword evidence="2" id="KW-1185">Reference proteome</keyword>
<sequence length="71" mass="8199">MAAISGLMVGTQYCPAYDLPFDSKELRIQIIMVAVGIFFVIVQELAYVLYNRRALRKWKEEGGEKPWLYTP</sequence>
<reference evidence="1" key="1">
    <citation type="journal article" date="2020" name="Stud. Mycol.">
        <title>101 Dothideomycetes genomes: a test case for predicting lifestyles and emergence of pathogens.</title>
        <authorList>
            <person name="Haridas S."/>
            <person name="Albert R."/>
            <person name="Binder M."/>
            <person name="Bloem J."/>
            <person name="Labutti K."/>
            <person name="Salamov A."/>
            <person name="Andreopoulos B."/>
            <person name="Baker S."/>
            <person name="Barry K."/>
            <person name="Bills G."/>
            <person name="Bluhm B."/>
            <person name="Cannon C."/>
            <person name="Castanera R."/>
            <person name="Culley D."/>
            <person name="Daum C."/>
            <person name="Ezra D."/>
            <person name="Gonzalez J."/>
            <person name="Henrissat B."/>
            <person name="Kuo A."/>
            <person name="Liang C."/>
            <person name="Lipzen A."/>
            <person name="Lutzoni F."/>
            <person name="Magnuson J."/>
            <person name="Mondo S."/>
            <person name="Nolan M."/>
            <person name="Ohm R."/>
            <person name="Pangilinan J."/>
            <person name="Park H.-J."/>
            <person name="Ramirez L."/>
            <person name="Alfaro M."/>
            <person name="Sun H."/>
            <person name="Tritt A."/>
            <person name="Yoshinaga Y."/>
            <person name="Zwiers L.-H."/>
            <person name="Turgeon B."/>
            <person name="Goodwin S."/>
            <person name="Spatafora J."/>
            <person name="Crous P."/>
            <person name="Grigoriev I."/>
        </authorList>
    </citation>
    <scope>NUCLEOTIDE SEQUENCE</scope>
    <source>
        <strain evidence="1">CBS 525.71</strain>
    </source>
</reference>
<dbReference type="EMBL" id="MU006756">
    <property type="protein sequence ID" value="KAF2621411.1"/>
    <property type="molecule type" value="Genomic_DNA"/>
</dbReference>
<evidence type="ECO:0000313" key="2">
    <source>
        <dbReference type="Proteomes" id="UP000799754"/>
    </source>
</evidence>